<evidence type="ECO:0000313" key="2">
    <source>
        <dbReference type="EMBL" id="KAJ1169864.1"/>
    </source>
</evidence>
<dbReference type="AlphaFoldDB" id="A0AAV7T046"/>
<dbReference type="Proteomes" id="UP001066276">
    <property type="component" value="Chromosome 4_1"/>
</dbReference>
<organism evidence="2 3">
    <name type="scientific">Pleurodeles waltl</name>
    <name type="common">Iberian ribbed newt</name>
    <dbReference type="NCBI Taxonomy" id="8319"/>
    <lineage>
        <taxon>Eukaryota</taxon>
        <taxon>Metazoa</taxon>
        <taxon>Chordata</taxon>
        <taxon>Craniata</taxon>
        <taxon>Vertebrata</taxon>
        <taxon>Euteleostomi</taxon>
        <taxon>Amphibia</taxon>
        <taxon>Batrachia</taxon>
        <taxon>Caudata</taxon>
        <taxon>Salamandroidea</taxon>
        <taxon>Salamandridae</taxon>
        <taxon>Pleurodelinae</taxon>
        <taxon>Pleurodeles</taxon>
    </lineage>
</organism>
<proteinExistence type="predicted"/>
<keyword evidence="3" id="KW-1185">Reference proteome</keyword>
<gene>
    <name evidence="2" type="ORF">NDU88_001752</name>
</gene>
<name>A0AAV7T046_PLEWA</name>
<sequence length="102" mass="10840">MVAVATGKGGVRLLPRVSGRYPSVAGRSPYRAAARAPAAGLRSMLCSPHGAAGESTSALSWASAPHRLWSFTNAPVLHRRAPMHRRCHHPRPAARRLAELGS</sequence>
<protein>
    <submittedName>
        <fullName evidence="2">Uncharacterized protein</fullName>
    </submittedName>
</protein>
<accession>A0AAV7T046</accession>
<feature type="compositionally biased region" description="Basic residues" evidence="1">
    <location>
        <begin position="82"/>
        <end position="94"/>
    </location>
</feature>
<comment type="caution">
    <text evidence="2">The sequence shown here is derived from an EMBL/GenBank/DDBJ whole genome shotgun (WGS) entry which is preliminary data.</text>
</comment>
<evidence type="ECO:0000313" key="3">
    <source>
        <dbReference type="Proteomes" id="UP001066276"/>
    </source>
</evidence>
<dbReference type="EMBL" id="JANPWB010000007">
    <property type="protein sequence ID" value="KAJ1169864.1"/>
    <property type="molecule type" value="Genomic_DNA"/>
</dbReference>
<reference evidence="2" key="1">
    <citation type="journal article" date="2022" name="bioRxiv">
        <title>Sequencing and chromosome-scale assembly of the giantPleurodeles waltlgenome.</title>
        <authorList>
            <person name="Brown T."/>
            <person name="Elewa A."/>
            <person name="Iarovenko S."/>
            <person name="Subramanian E."/>
            <person name="Araus A.J."/>
            <person name="Petzold A."/>
            <person name="Susuki M."/>
            <person name="Suzuki K.-i.T."/>
            <person name="Hayashi T."/>
            <person name="Toyoda A."/>
            <person name="Oliveira C."/>
            <person name="Osipova E."/>
            <person name="Leigh N.D."/>
            <person name="Simon A."/>
            <person name="Yun M.H."/>
        </authorList>
    </citation>
    <scope>NUCLEOTIDE SEQUENCE</scope>
    <source>
        <strain evidence="2">20211129_DDA</strain>
        <tissue evidence="2">Liver</tissue>
    </source>
</reference>
<feature type="region of interest" description="Disordered" evidence="1">
    <location>
        <begin position="82"/>
        <end position="102"/>
    </location>
</feature>
<evidence type="ECO:0000256" key="1">
    <source>
        <dbReference type="SAM" id="MobiDB-lite"/>
    </source>
</evidence>